<evidence type="ECO:0000313" key="3">
    <source>
        <dbReference type="Proteomes" id="UP000034069"/>
    </source>
</evidence>
<dbReference type="InterPro" id="IPR050194">
    <property type="entry name" value="Glycosyltransferase_grp1"/>
</dbReference>
<reference evidence="2 3" key="1">
    <citation type="journal article" date="2015" name="Nature">
        <title>rRNA introns, odd ribosomes, and small enigmatic genomes across a large radiation of phyla.</title>
        <authorList>
            <person name="Brown C.T."/>
            <person name="Hug L.A."/>
            <person name="Thomas B.C."/>
            <person name="Sharon I."/>
            <person name="Castelle C.J."/>
            <person name="Singh A."/>
            <person name="Wilkins M.J."/>
            <person name="Williams K.H."/>
            <person name="Banfield J.F."/>
        </authorList>
    </citation>
    <scope>NUCLEOTIDE SEQUENCE [LARGE SCALE GENOMIC DNA]</scope>
</reference>
<gene>
    <name evidence="2" type="ORF">UW23_C0042G0007</name>
</gene>
<evidence type="ECO:0000259" key="1">
    <source>
        <dbReference type="Pfam" id="PF00534"/>
    </source>
</evidence>
<organism evidence="2 3">
    <name type="scientific">Candidatus Collierbacteria bacterium GW2011_GWA1_44_12</name>
    <dbReference type="NCBI Taxonomy" id="1618376"/>
    <lineage>
        <taxon>Bacteria</taxon>
        <taxon>Candidatus Collieribacteriota</taxon>
    </lineage>
</organism>
<dbReference type="GO" id="GO:0016757">
    <property type="term" value="F:glycosyltransferase activity"/>
    <property type="evidence" value="ECO:0007669"/>
    <property type="project" value="InterPro"/>
</dbReference>
<dbReference type="Pfam" id="PF00534">
    <property type="entry name" value="Glycos_transf_1"/>
    <property type="match status" value="1"/>
</dbReference>
<dbReference type="Gene3D" id="3.40.50.2000">
    <property type="entry name" value="Glycogen Phosphorylase B"/>
    <property type="match status" value="2"/>
</dbReference>
<sequence>MRVALVYDRVNKFGGAERVLSVLHELFPNAPLYTLVYDPQRAKWASKFKVIPTFVNALPFLRSKHELLAPIAPMAFETLNFDEFDLVISVTSSDAKSIITKPHTVHLCYCLTPTRYFWSGEQEYQQDLKMRLLPQMIKKYLRTVDLLTSTRPDHYIAISEAVKDRIRIYYQRDSSVVYPPIEDKFFTQKPEGSRSRQYYLVVSRLVPYKHVELVVKAFKKINRPLLVIGSGSELKHLKQISGRNTKFLGQVSDDQLIDYYRKAKAVIFPQEEDYGLVPLESQACGTPVLAYEKGGVLETVLSNKTGLFFAQQTPDSLVDCIEKFEKLNVDYSDCVTQAKKFSMDKFKKQFMSRIDQLLAASPTLPHKSFLQTRIPPSPSTTTT</sequence>
<proteinExistence type="predicted"/>
<accession>A0A0G1GIJ1</accession>
<name>A0A0G1GIJ1_9BACT</name>
<dbReference type="PANTHER" id="PTHR45947">
    <property type="entry name" value="SULFOQUINOVOSYL TRANSFERASE SQD2"/>
    <property type="match status" value="1"/>
</dbReference>
<dbReference type="PATRIC" id="fig|1618376.3.peg.869"/>
<dbReference type="Proteomes" id="UP000034069">
    <property type="component" value="Unassembled WGS sequence"/>
</dbReference>
<protein>
    <submittedName>
        <fullName evidence="2">Glycosyl transferase group 1</fullName>
    </submittedName>
</protein>
<dbReference type="PANTHER" id="PTHR45947:SF3">
    <property type="entry name" value="SULFOQUINOVOSYL TRANSFERASE SQD2"/>
    <property type="match status" value="1"/>
</dbReference>
<dbReference type="SUPFAM" id="SSF53756">
    <property type="entry name" value="UDP-Glycosyltransferase/glycogen phosphorylase"/>
    <property type="match status" value="1"/>
</dbReference>
<comment type="caution">
    <text evidence="2">The sequence shown here is derived from an EMBL/GenBank/DDBJ whole genome shotgun (WGS) entry which is preliminary data.</text>
</comment>
<evidence type="ECO:0000313" key="2">
    <source>
        <dbReference type="EMBL" id="KKT34365.1"/>
    </source>
</evidence>
<feature type="domain" description="Glycosyl transferase family 1" evidence="1">
    <location>
        <begin position="194"/>
        <end position="340"/>
    </location>
</feature>
<keyword evidence="2" id="KW-0808">Transferase</keyword>
<dbReference type="EMBL" id="LCHN01000042">
    <property type="protein sequence ID" value="KKT34365.1"/>
    <property type="molecule type" value="Genomic_DNA"/>
</dbReference>
<dbReference type="AlphaFoldDB" id="A0A0G1GIJ1"/>
<dbReference type="InterPro" id="IPR001296">
    <property type="entry name" value="Glyco_trans_1"/>
</dbReference>